<dbReference type="OrthoDB" id="10545819at2759"/>
<feature type="compositionally biased region" description="Pro residues" evidence="1">
    <location>
        <begin position="203"/>
        <end position="213"/>
    </location>
</feature>
<sequence length="283" mass="31426">MAVAQSTWWSRTQKNAPDNKLEKLRRLEHEAWNSPSKSDVKPGAWIDKGWIPALEDIRAVLSRIMSIPEATGRRMAFHEDKTLSLIAKDELPMAFSRSPALQSKSLCGGSGRYPSLIFSSPTATATAEQRNNELQACHRATPSHRQKTLIPSCLGMIAIGHSNLYPPSQSEYGYPYQPPPSRPGVYPPPPPPQGYQGYFTDEYPPPLPPPPSQPYYQAYDDDDGSCLSFLQGWYCHSLERTSMTVSMFNAALLLSAAAVCWRNAATKDRIGAKFGYPSFDLQS</sequence>
<evidence type="ECO:0000313" key="3">
    <source>
        <dbReference type="Proteomes" id="UP001055439"/>
    </source>
</evidence>
<keyword evidence="3" id="KW-1185">Reference proteome</keyword>
<feature type="region of interest" description="Disordered" evidence="1">
    <location>
        <begin position="170"/>
        <end position="216"/>
    </location>
</feature>
<proteinExistence type="predicted"/>
<gene>
    <name evidence="2" type="ORF">MUK42_23002</name>
</gene>
<dbReference type="AlphaFoldDB" id="A0A9E7GGR8"/>
<dbReference type="EMBL" id="CP097508">
    <property type="protein sequence ID" value="URE11937.1"/>
    <property type="molecule type" value="Genomic_DNA"/>
</dbReference>
<feature type="compositionally biased region" description="Pro residues" evidence="1">
    <location>
        <begin position="176"/>
        <end position="193"/>
    </location>
</feature>
<evidence type="ECO:0000256" key="1">
    <source>
        <dbReference type="SAM" id="MobiDB-lite"/>
    </source>
</evidence>
<reference evidence="2" key="1">
    <citation type="submission" date="2022-05" db="EMBL/GenBank/DDBJ databases">
        <title>The Musa troglodytarum L. genome provides insights into the mechanism of non-climacteric behaviour and enrichment of carotenoids.</title>
        <authorList>
            <person name="Wang J."/>
        </authorList>
    </citation>
    <scope>NUCLEOTIDE SEQUENCE</scope>
    <source>
        <tissue evidence="2">Leaf</tissue>
    </source>
</reference>
<dbReference type="Proteomes" id="UP001055439">
    <property type="component" value="Chromosome 6"/>
</dbReference>
<name>A0A9E7GGR8_9LILI</name>
<accession>A0A9E7GGR8</accession>
<protein>
    <submittedName>
        <fullName evidence="2">Uncharacterized protein</fullName>
    </submittedName>
</protein>
<evidence type="ECO:0000313" key="2">
    <source>
        <dbReference type="EMBL" id="URE11937.1"/>
    </source>
</evidence>
<organism evidence="2 3">
    <name type="scientific">Musa troglodytarum</name>
    <name type="common">fe'i banana</name>
    <dbReference type="NCBI Taxonomy" id="320322"/>
    <lineage>
        <taxon>Eukaryota</taxon>
        <taxon>Viridiplantae</taxon>
        <taxon>Streptophyta</taxon>
        <taxon>Embryophyta</taxon>
        <taxon>Tracheophyta</taxon>
        <taxon>Spermatophyta</taxon>
        <taxon>Magnoliopsida</taxon>
        <taxon>Liliopsida</taxon>
        <taxon>Zingiberales</taxon>
        <taxon>Musaceae</taxon>
        <taxon>Musa</taxon>
    </lineage>
</organism>